<accession>A0A494Y760</accession>
<dbReference type="SUPFAM" id="SSF57652">
    <property type="entry name" value="HIPIP (high potential iron protein)"/>
    <property type="match status" value="1"/>
</dbReference>
<feature type="domain" description="High potential iron-sulfur proteins family profile" evidence="9">
    <location>
        <begin position="25"/>
        <end position="102"/>
    </location>
</feature>
<evidence type="ECO:0000256" key="1">
    <source>
        <dbReference type="ARBA" id="ARBA00022448"/>
    </source>
</evidence>
<dbReference type="PROSITE" id="PS51318">
    <property type="entry name" value="TAT"/>
    <property type="match status" value="1"/>
</dbReference>
<comment type="caution">
    <text evidence="10">The sequence shown here is derived from an EMBL/GenBank/DDBJ whole genome shotgun (WGS) entry which is preliminary data.</text>
</comment>
<dbReference type="EMBL" id="RBZU01000001">
    <property type="protein sequence ID" value="RKP58542.1"/>
    <property type="molecule type" value="Genomic_DNA"/>
</dbReference>
<dbReference type="Pfam" id="PF01355">
    <property type="entry name" value="HIPIP"/>
    <property type="match status" value="1"/>
</dbReference>
<dbReference type="GO" id="GO:0019646">
    <property type="term" value="P:aerobic electron transport chain"/>
    <property type="evidence" value="ECO:0007669"/>
    <property type="project" value="InterPro"/>
</dbReference>
<keyword evidence="2 7" id="KW-0004">4Fe-4S</keyword>
<evidence type="ECO:0000259" key="9">
    <source>
        <dbReference type="PROSITE" id="PS51373"/>
    </source>
</evidence>
<comment type="function">
    <text evidence="7">Specific class of high-redox-potential 4Fe-4S ferredoxins. Functions in anaerobic electron transport in most purple and in some other photosynthetic bacteria and in at least one genus (Paracoccus) of halophilic, denitrifying bacteria.</text>
</comment>
<dbReference type="InterPro" id="IPR006311">
    <property type="entry name" value="TAT_signal"/>
</dbReference>
<comment type="similarity">
    <text evidence="7">Belongs to the high-potential iron-sulfur protein (HiPIP) family.</text>
</comment>
<evidence type="ECO:0000313" key="11">
    <source>
        <dbReference type="Proteomes" id="UP000270342"/>
    </source>
</evidence>
<evidence type="ECO:0000256" key="7">
    <source>
        <dbReference type="RuleBase" id="RU000620"/>
    </source>
</evidence>
<organism evidence="10 11">
    <name type="scientific">Pararobbsia silviterrae</name>
    <dbReference type="NCBI Taxonomy" id="1792498"/>
    <lineage>
        <taxon>Bacteria</taxon>
        <taxon>Pseudomonadati</taxon>
        <taxon>Pseudomonadota</taxon>
        <taxon>Betaproteobacteria</taxon>
        <taxon>Burkholderiales</taxon>
        <taxon>Burkholderiaceae</taxon>
        <taxon>Pararobbsia</taxon>
    </lineage>
</organism>
<evidence type="ECO:0000256" key="8">
    <source>
        <dbReference type="SAM" id="SignalP"/>
    </source>
</evidence>
<evidence type="ECO:0000256" key="6">
    <source>
        <dbReference type="ARBA" id="ARBA00023014"/>
    </source>
</evidence>
<dbReference type="Proteomes" id="UP000270342">
    <property type="component" value="Unassembled WGS sequence"/>
</dbReference>
<keyword evidence="11" id="KW-1185">Reference proteome</keyword>
<dbReference type="AlphaFoldDB" id="A0A494Y760"/>
<dbReference type="RefSeq" id="WP_121082237.1">
    <property type="nucleotide sequence ID" value="NZ_RBZU01000001.1"/>
</dbReference>
<proteinExistence type="inferred from homology"/>
<protein>
    <recommendedName>
        <fullName evidence="7">High-potential iron-sulfur protein</fullName>
        <shortName evidence="7">HiPIP</shortName>
    </recommendedName>
</protein>
<dbReference type="GO" id="GO:0046872">
    <property type="term" value="F:metal ion binding"/>
    <property type="evidence" value="ECO:0007669"/>
    <property type="project" value="UniProtKB-KW"/>
</dbReference>
<evidence type="ECO:0000256" key="2">
    <source>
        <dbReference type="ARBA" id="ARBA00022485"/>
    </source>
</evidence>
<dbReference type="PROSITE" id="PS51373">
    <property type="entry name" value="HIPIP"/>
    <property type="match status" value="1"/>
</dbReference>
<evidence type="ECO:0000256" key="3">
    <source>
        <dbReference type="ARBA" id="ARBA00022723"/>
    </source>
</evidence>
<sequence>MKHARRSFLLHSAGVLSALALSGTASAADPVAESDPTAQALGYKADGSKVDKTKFARYTPDQKCGNCALYQGAAGSASGPCPMFGGKLVSANGWCNAYSKKA</sequence>
<dbReference type="OrthoDB" id="5298540at2"/>
<evidence type="ECO:0000313" key="10">
    <source>
        <dbReference type="EMBL" id="RKP58542.1"/>
    </source>
</evidence>
<name>A0A494Y760_9BURK</name>
<keyword evidence="5 7" id="KW-0408">Iron</keyword>
<keyword evidence="1 7" id="KW-0813">Transport</keyword>
<dbReference type="GO" id="GO:0051539">
    <property type="term" value="F:4 iron, 4 sulfur cluster binding"/>
    <property type="evidence" value="ECO:0007669"/>
    <property type="project" value="UniProtKB-KW"/>
</dbReference>
<feature type="signal peptide" evidence="8">
    <location>
        <begin position="1"/>
        <end position="27"/>
    </location>
</feature>
<dbReference type="InterPro" id="IPR000170">
    <property type="entry name" value="High_potential_FeS_prot"/>
</dbReference>
<keyword evidence="4 7" id="KW-0249">Electron transport</keyword>
<keyword evidence="8" id="KW-0732">Signal</keyword>
<comment type="subunit">
    <text evidence="7">Homodimer.</text>
</comment>
<dbReference type="GO" id="GO:0009055">
    <property type="term" value="F:electron transfer activity"/>
    <property type="evidence" value="ECO:0007669"/>
    <property type="project" value="InterPro"/>
</dbReference>
<gene>
    <name evidence="10" type="ORF">D7S86_00905</name>
</gene>
<dbReference type="InterPro" id="IPR036369">
    <property type="entry name" value="HIPIP_sf"/>
</dbReference>
<evidence type="ECO:0000256" key="5">
    <source>
        <dbReference type="ARBA" id="ARBA00023004"/>
    </source>
</evidence>
<keyword evidence="3 7" id="KW-0479">Metal-binding</keyword>
<evidence type="ECO:0000256" key="4">
    <source>
        <dbReference type="ARBA" id="ARBA00022982"/>
    </source>
</evidence>
<dbReference type="Gene3D" id="4.10.490.10">
    <property type="entry name" value="High potential iron-sulphur protein"/>
    <property type="match status" value="1"/>
</dbReference>
<reference evidence="10 11" key="1">
    <citation type="submission" date="2018-10" db="EMBL/GenBank/DDBJ databases">
        <title>Robbsia sp. DHC34, isolated from soil.</title>
        <authorList>
            <person name="Gao Z.-H."/>
            <person name="Qiu L.-H."/>
        </authorList>
    </citation>
    <scope>NUCLEOTIDE SEQUENCE [LARGE SCALE GENOMIC DNA]</scope>
    <source>
        <strain evidence="10 11">DHC34</strain>
    </source>
</reference>
<keyword evidence="6 7" id="KW-0411">Iron-sulfur</keyword>
<feature type="chain" id="PRO_5019710595" description="High-potential iron-sulfur protein" evidence="8">
    <location>
        <begin position="28"/>
        <end position="102"/>
    </location>
</feature>